<evidence type="ECO:0000256" key="1">
    <source>
        <dbReference type="SAM" id="MobiDB-lite"/>
    </source>
</evidence>
<gene>
    <name evidence="2" type="ORF">OKA104_LOCUS22319</name>
</gene>
<name>A0A819FBZ5_9BILA</name>
<accession>A0A819FBZ5</accession>
<evidence type="ECO:0000313" key="3">
    <source>
        <dbReference type="Proteomes" id="UP000663881"/>
    </source>
</evidence>
<protein>
    <submittedName>
        <fullName evidence="2">Uncharacterized protein</fullName>
    </submittedName>
</protein>
<organism evidence="2 3">
    <name type="scientific">Adineta steineri</name>
    <dbReference type="NCBI Taxonomy" id="433720"/>
    <lineage>
        <taxon>Eukaryota</taxon>
        <taxon>Metazoa</taxon>
        <taxon>Spiralia</taxon>
        <taxon>Gnathifera</taxon>
        <taxon>Rotifera</taxon>
        <taxon>Eurotatoria</taxon>
        <taxon>Bdelloidea</taxon>
        <taxon>Adinetida</taxon>
        <taxon>Adinetidae</taxon>
        <taxon>Adineta</taxon>
    </lineage>
</organism>
<reference evidence="2" key="1">
    <citation type="submission" date="2021-02" db="EMBL/GenBank/DDBJ databases">
        <authorList>
            <person name="Nowell W R."/>
        </authorList>
    </citation>
    <scope>NUCLEOTIDE SEQUENCE</scope>
</reference>
<evidence type="ECO:0000313" key="2">
    <source>
        <dbReference type="EMBL" id="CAF3866089.1"/>
    </source>
</evidence>
<comment type="caution">
    <text evidence="2">The sequence shown here is derived from an EMBL/GenBank/DDBJ whole genome shotgun (WGS) entry which is preliminary data.</text>
</comment>
<feature type="region of interest" description="Disordered" evidence="1">
    <location>
        <begin position="1"/>
        <end position="28"/>
    </location>
</feature>
<sequence length="28" mass="2985">ASTETRTPTDQRSSMNTRPTSGSSMVKA</sequence>
<dbReference type="AlphaFoldDB" id="A0A819FBZ5"/>
<proteinExistence type="predicted"/>
<dbReference type="Proteomes" id="UP000663881">
    <property type="component" value="Unassembled WGS sequence"/>
</dbReference>
<dbReference type="EMBL" id="CAJOAY010001617">
    <property type="protein sequence ID" value="CAF3866089.1"/>
    <property type="molecule type" value="Genomic_DNA"/>
</dbReference>
<feature type="non-terminal residue" evidence="2">
    <location>
        <position position="1"/>
    </location>
</feature>